<keyword evidence="10 15" id="KW-0175">Coiled coil</keyword>
<dbReference type="InterPro" id="IPR056523">
    <property type="entry name" value="4HB_KIF14"/>
</dbReference>
<name>A0AAE0V0H7_9TELE</name>
<evidence type="ECO:0000256" key="12">
    <source>
        <dbReference type="ARBA" id="ARBA00023212"/>
    </source>
</evidence>
<protein>
    <recommendedName>
        <fullName evidence="3">RNA helicase</fullName>
        <ecNumber evidence="3">3.6.4.13</ecNumber>
    </recommendedName>
</protein>
<sequence>DYKRPMSSYLRDSSSINKQHGTICYEPDRKMFMPRSVKVKRASDTQTTTEVKKTKGNLDDTATVSDATESQGVDKCLPVKTEEKPDESHKDATLLQSELLRNETEVTEEVQEEEEPVKSFKKSQRWPNPGEPVCVMCGRYGEYICDNTDNDVCSLECKASHLASMCMGLTEKVFSKIKQESTGTSPSATHTDQTSNTVGLGYCYQEDAFITDLTEDQVERVKKELGIVTEGQDVPRPIIEFEHCHFPEALKVNLKKAGYKAPTPIQMQKVPVGLTGRDVIATADTGSGKTIAFLLPVVVRCLEKEAGSLPGPVSVILTPTRELAIQIETQVKELIIGLPNMRTALLVGGMPLPPQLHRLKQKIKIVIATPGRLIEILKQKAVQLDGVKIMVVDEADTMLKMGFQQQVLEILEHIPNDHQTLLTSATIPAGTELLISRLTSDPVRITVGQKNQPCANVRQIVLWVEEPSKKKKLFEILNDGKLYQPPVVVFVDCKLGADLLCEAVHKVLGLNTIAIHSDKTQWERNRILKGLLEGQYDVVVSTGVLGRGLDLVNVKLVVNFDMPTNMDEYVHQETPYWQCPLLINGPHYTASSSDKKMDNQEVSSLSKSKEINKTYIISTLTNRRDEASSASRLTLQRRNTNNKSTVAGDREASENTENQQSDGKRLTLQRRTRAGAGSTSKGSHPHTSTMTEKRAWTSSKVLSEPNSRTGSVPPLRSASLRERGLKNSTKDVTKPLSTPVKTIEKVKSTDREQKTVSTPTGKTQFERISVKKEVFEKLSAKDQPKLLKQTGVERLKQSSADLTSPGSANKKFPIISQNRCTISTMRKTTTQPSTVISTKSKPPPCETLVFTESVSQTAALSSKELKMENSAVTVAVRVRPFSHREKNENARQVIFMENHETVVHHPDTKQTYTFCFDFSFYSADETDPNFSGQQTIYEKLARPLLERAFEGFNTCLFAYGQTGSGKSYTMMGFGEEAGVIPRFCKELFARVSCVDKNEVACHLEMSYFEVYNEKIHDLLVVKDEQNQKKMPLRVREHPIDGPYVADLSTNVVSSYADVQLAIFVITTFFVVFVLAFKKCHERSPCFLTLPFQAWLVLGNKQRATAATGMNDKSSRSHSVFTLVMTQTKTELVEGEEHDHRIISRINLVDLAGSERCATAQTSGDRLREGASINKSLLTLGKVISSLSEQAQGRKKIFIPYRESVLTWLLKESLGGNSKTSMIATLSPATSNVDESLSTLRYAQQARLIINVAKVNEDTNAKLIRELKAEVEKLRAAQMSSQGIDPEKMRQFQQEIFTLKTQLSQQEREMAEVHRTWKEKLEYAERRKREETKELQRVGITFKVDNRLPNLVNLNEDPQLSEMLLYMIKEGQTKVGKLTSESAHDIQLSGALIADEHCVISNVNGTVSITPTENAKTFVNGNLVSETTILHHGDRVILGGDHYFRFNHPAEVQSGKRVSCWSNGDGQKDFEFAKNELLSAQRAQLEAEIEDARLKAKEEMFQGIQVAREMAQKELTDQKLQYENRIQILERELEEENERKQAQELERQKVASKMEELQTAKSFLEQEMVMHKKRLQMEAQAARQAMADNDIRHAKILEALEAEKRKIAEDLADIQKKRAMKVNQTPKTAPPQWDAMKLSLMIEEANKISAKFRKNTVFGRHEVTETGSVGGNAELQIHVQNTKLGISTFWSMEKFQSNLAVMREMERGVCASQDDDDVFYNPNDHWEPDISSASAESSFSRRRSRSLLKSRRISGRLYEIRVHPIQSLNCTSSQPTGLISMSKPPSFQFSSSDSALPSICKDLIAATVSRLRASSSAEESVSLADKLTLDLLSIFNAANSIAGLYSQLDDNSQENLFACSTEAQTHLVRATSAIERAMFITVHWVSNISSSTQSVSQTVEELKTEVKNTGGYFQLLIQGCESEISSMVTEAQRKMCRCTDAALSATAHLAAITGTQLHLAEHGSDTVGKRSAGMCLREGMCRGVRTLLEEARLISREMLRHAQLAQPRAQILQNLKVKMLEVANNLQSYIHCHMLCFYPVSSSKGVPVTFFFVQEKPDPLENDPERTDAVQMGLLINTASKLFQLNHALQQLQSSLSRTLRGRGSDVGLRSFRDTIQSLTMTISGLVHGLPRQMDVCSADTLQLPCLKSIMDARDDLHSALRSLAELFDERSDENEQSRIFMKSEVQEQAQGQRNRTVPKIVYSLSSGVSSCSRDVRWV</sequence>
<dbReference type="Gene3D" id="3.40.850.10">
    <property type="entry name" value="Kinesin motor domain"/>
    <property type="match status" value="1"/>
</dbReference>
<feature type="compositionally biased region" description="Polar residues" evidence="16">
    <location>
        <begin position="628"/>
        <end position="645"/>
    </location>
</feature>
<dbReference type="InterPro" id="IPR011545">
    <property type="entry name" value="DEAD/DEAH_box_helicase_dom"/>
</dbReference>
<feature type="compositionally biased region" description="Basic and acidic residues" evidence="16">
    <location>
        <begin position="719"/>
        <end position="733"/>
    </location>
</feature>
<evidence type="ECO:0000259" key="18">
    <source>
        <dbReference type="PROSITE" id="PS51192"/>
    </source>
</evidence>
<evidence type="ECO:0000259" key="20">
    <source>
        <dbReference type="PROSITE" id="PS51195"/>
    </source>
</evidence>
<dbReference type="PANTHER" id="PTHR47117:SF7">
    <property type="entry name" value="KINESIN-LIKE PROTEIN KIF14"/>
    <property type="match status" value="1"/>
</dbReference>
<dbReference type="SMART" id="SM00487">
    <property type="entry name" value="DEXDc"/>
    <property type="match status" value="1"/>
</dbReference>
<evidence type="ECO:0000259" key="19">
    <source>
        <dbReference type="PROSITE" id="PS51194"/>
    </source>
</evidence>
<keyword evidence="5" id="KW-0493">Microtubule</keyword>
<comment type="subcellular location">
    <subcellularLocation>
        <location evidence="1">Cytoplasm</location>
        <location evidence="1">Cytoskeleton</location>
    </subcellularLocation>
</comment>
<dbReference type="InterPro" id="IPR008984">
    <property type="entry name" value="SMAD_FHA_dom_sf"/>
</dbReference>
<dbReference type="PROSITE" id="PS50067">
    <property type="entry name" value="KINESIN_MOTOR_2"/>
    <property type="match status" value="1"/>
</dbReference>
<dbReference type="GO" id="GO:0005524">
    <property type="term" value="F:ATP binding"/>
    <property type="evidence" value="ECO:0007669"/>
    <property type="project" value="UniProtKB-UniRule"/>
</dbReference>
<proteinExistence type="inferred from homology"/>
<evidence type="ECO:0000256" key="11">
    <source>
        <dbReference type="ARBA" id="ARBA00023175"/>
    </source>
</evidence>
<organism evidence="21 22">
    <name type="scientific">Hemibagrus guttatus</name>
    <dbReference type="NCBI Taxonomy" id="175788"/>
    <lineage>
        <taxon>Eukaryota</taxon>
        <taxon>Metazoa</taxon>
        <taxon>Chordata</taxon>
        <taxon>Craniata</taxon>
        <taxon>Vertebrata</taxon>
        <taxon>Euteleostomi</taxon>
        <taxon>Actinopterygii</taxon>
        <taxon>Neopterygii</taxon>
        <taxon>Teleostei</taxon>
        <taxon>Ostariophysi</taxon>
        <taxon>Siluriformes</taxon>
        <taxon>Bagridae</taxon>
        <taxon>Hemibagrus</taxon>
    </lineage>
</organism>
<dbReference type="GO" id="GO:0005874">
    <property type="term" value="C:microtubule"/>
    <property type="evidence" value="ECO:0007669"/>
    <property type="project" value="UniProtKB-KW"/>
</dbReference>
<comment type="caution">
    <text evidence="21">The sequence shown here is derived from an EMBL/GenBank/DDBJ whole genome shotgun (WGS) entry which is preliminary data.</text>
</comment>
<dbReference type="GO" id="GO:0003777">
    <property type="term" value="F:microtubule motor activity"/>
    <property type="evidence" value="ECO:0007669"/>
    <property type="project" value="InterPro"/>
</dbReference>
<dbReference type="Gene3D" id="2.60.200.20">
    <property type="match status" value="1"/>
</dbReference>
<evidence type="ECO:0000259" key="17">
    <source>
        <dbReference type="PROSITE" id="PS50067"/>
    </source>
</evidence>
<feature type="coiled-coil region" evidence="15">
    <location>
        <begin position="1288"/>
        <end position="1333"/>
    </location>
</feature>
<dbReference type="InterPro" id="IPR036961">
    <property type="entry name" value="Kinesin_motor_dom_sf"/>
</dbReference>
<keyword evidence="9 13" id="KW-0067">ATP-binding</keyword>
<dbReference type="InterPro" id="IPR007529">
    <property type="entry name" value="Znf_HIT"/>
</dbReference>
<evidence type="ECO:0000256" key="7">
    <source>
        <dbReference type="ARBA" id="ARBA00022801"/>
    </source>
</evidence>
<dbReference type="FunFam" id="3.40.850.10:FF:000167">
    <property type="entry name" value="Uncharacterized protein"/>
    <property type="match status" value="1"/>
</dbReference>
<evidence type="ECO:0000256" key="14">
    <source>
        <dbReference type="PROSITE-ProRule" id="PRU00552"/>
    </source>
</evidence>
<dbReference type="InterPro" id="IPR014014">
    <property type="entry name" value="RNA_helicase_DEAD_Q_motif"/>
</dbReference>
<keyword evidence="7" id="KW-0378">Hydrolase</keyword>
<accession>A0AAE0V0H7</accession>
<comment type="similarity">
    <text evidence="2">Belongs to the DEAD box helicase family. DDX59 subfamily.</text>
</comment>
<dbReference type="SMART" id="SM00490">
    <property type="entry name" value="HELICc"/>
    <property type="match status" value="1"/>
</dbReference>
<evidence type="ECO:0000256" key="9">
    <source>
        <dbReference type="ARBA" id="ARBA00022840"/>
    </source>
</evidence>
<dbReference type="CDD" id="cd22707">
    <property type="entry name" value="FHA_KIF14"/>
    <property type="match status" value="1"/>
</dbReference>
<evidence type="ECO:0000256" key="1">
    <source>
        <dbReference type="ARBA" id="ARBA00004245"/>
    </source>
</evidence>
<dbReference type="CDD" id="cd18787">
    <property type="entry name" value="SF2_C_DEAD"/>
    <property type="match status" value="1"/>
</dbReference>
<dbReference type="InterPro" id="IPR000253">
    <property type="entry name" value="FHA_dom"/>
</dbReference>
<dbReference type="Gene3D" id="3.30.60.220">
    <property type="match status" value="1"/>
</dbReference>
<dbReference type="PROSITE" id="PS51194">
    <property type="entry name" value="HELICASE_CTER"/>
    <property type="match status" value="1"/>
</dbReference>
<feature type="non-terminal residue" evidence="21">
    <location>
        <position position="2218"/>
    </location>
</feature>
<dbReference type="EMBL" id="JAUCMX010000010">
    <property type="protein sequence ID" value="KAK3533342.1"/>
    <property type="molecule type" value="Genomic_DNA"/>
</dbReference>
<feature type="region of interest" description="Disordered" evidence="16">
    <location>
        <begin position="37"/>
        <end position="73"/>
    </location>
</feature>
<evidence type="ECO:0000313" key="21">
    <source>
        <dbReference type="EMBL" id="KAK3533342.1"/>
    </source>
</evidence>
<keyword evidence="12" id="KW-0206">Cytoskeleton</keyword>
<keyword evidence="22" id="KW-1185">Reference proteome</keyword>
<evidence type="ECO:0000256" key="10">
    <source>
        <dbReference type="ARBA" id="ARBA00023054"/>
    </source>
</evidence>
<dbReference type="GO" id="GO:0016787">
    <property type="term" value="F:hydrolase activity"/>
    <property type="evidence" value="ECO:0007669"/>
    <property type="project" value="UniProtKB-KW"/>
</dbReference>
<evidence type="ECO:0000256" key="13">
    <source>
        <dbReference type="PROSITE-ProRule" id="PRU00283"/>
    </source>
</evidence>
<dbReference type="PRINTS" id="PR00380">
    <property type="entry name" value="KINESINHEAVY"/>
</dbReference>
<evidence type="ECO:0000256" key="2">
    <source>
        <dbReference type="ARBA" id="ARBA00009718"/>
    </source>
</evidence>
<dbReference type="EC" id="3.6.4.13" evidence="3"/>
<evidence type="ECO:0000313" key="22">
    <source>
        <dbReference type="Proteomes" id="UP001274896"/>
    </source>
</evidence>
<evidence type="ECO:0000256" key="16">
    <source>
        <dbReference type="SAM" id="MobiDB-lite"/>
    </source>
</evidence>
<evidence type="ECO:0000256" key="15">
    <source>
        <dbReference type="SAM" id="Coils"/>
    </source>
</evidence>
<dbReference type="SMART" id="SM00240">
    <property type="entry name" value="FHA"/>
    <property type="match status" value="1"/>
</dbReference>
<dbReference type="Pfam" id="PF00270">
    <property type="entry name" value="DEAD"/>
    <property type="match status" value="1"/>
</dbReference>
<dbReference type="GO" id="GO:0008017">
    <property type="term" value="F:microtubule binding"/>
    <property type="evidence" value="ECO:0007669"/>
    <property type="project" value="InterPro"/>
</dbReference>
<evidence type="ECO:0000256" key="5">
    <source>
        <dbReference type="ARBA" id="ARBA00022701"/>
    </source>
</evidence>
<evidence type="ECO:0000256" key="3">
    <source>
        <dbReference type="ARBA" id="ARBA00012552"/>
    </source>
</evidence>
<dbReference type="Pfam" id="PF16183">
    <property type="entry name" value="Kinesin_assoc"/>
    <property type="match status" value="1"/>
</dbReference>
<dbReference type="InterPro" id="IPR019821">
    <property type="entry name" value="Kinesin_motor_CS"/>
</dbReference>
<dbReference type="SUPFAM" id="SSF52540">
    <property type="entry name" value="P-loop containing nucleoside triphosphate hydrolases"/>
    <property type="match status" value="3"/>
</dbReference>
<feature type="domain" description="Helicase ATP-binding" evidence="18">
    <location>
        <begin position="270"/>
        <end position="445"/>
    </location>
</feature>
<dbReference type="SUPFAM" id="SSF49879">
    <property type="entry name" value="SMAD/FHA domain"/>
    <property type="match status" value="1"/>
</dbReference>
<dbReference type="PANTHER" id="PTHR47117">
    <property type="entry name" value="STAR-RELATED LIPID TRANSFER PROTEIN 9"/>
    <property type="match status" value="1"/>
</dbReference>
<dbReference type="Pfam" id="PF00225">
    <property type="entry name" value="Kinesin"/>
    <property type="match status" value="2"/>
</dbReference>
<feature type="compositionally biased region" description="Polar residues" evidence="16">
    <location>
        <begin position="60"/>
        <end position="71"/>
    </location>
</feature>
<dbReference type="Proteomes" id="UP001274896">
    <property type="component" value="Unassembled WGS sequence"/>
</dbReference>
<dbReference type="GO" id="GO:0048731">
    <property type="term" value="P:system development"/>
    <property type="evidence" value="ECO:0007669"/>
    <property type="project" value="UniProtKB-ARBA"/>
</dbReference>
<dbReference type="Gene3D" id="3.40.50.300">
    <property type="entry name" value="P-loop containing nucleotide triphosphate hydrolases"/>
    <property type="match status" value="2"/>
</dbReference>
<dbReference type="Pfam" id="PF00271">
    <property type="entry name" value="Helicase_C"/>
    <property type="match status" value="1"/>
</dbReference>
<dbReference type="CDD" id="cd23022">
    <property type="entry name" value="zf-HIT_DDX59"/>
    <property type="match status" value="1"/>
</dbReference>
<feature type="coiled-coil region" evidence="15">
    <location>
        <begin position="1474"/>
        <end position="1616"/>
    </location>
</feature>
<keyword evidence="6 13" id="KW-0547">Nucleotide-binding</keyword>
<dbReference type="GO" id="GO:0003676">
    <property type="term" value="F:nucleic acid binding"/>
    <property type="evidence" value="ECO:0007669"/>
    <property type="project" value="InterPro"/>
</dbReference>
<dbReference type="InterPro" id="IPR001650">
    <property type="entry name" value="Helicase_C-like"/>
</dbReference>
<dbReference type="Pfam" id="PF00498">
    <property type="entry name" value="FHA"/>
    <property type="match status" value="1"/>
</dbReference>
<feature type="domain" description="Kinesin motor" evidence="17">
    <location>
        <begin position="871"/>
        <end position="1248"/>
    </location>
</feature>
<dbReference type="InterPro" id="IPR027417">
    <property type="entry name" value="P-loop_NTPase"/>
</dbReference>
<dbReference type="GO" id="GO:0007018">
    <property type="term" value="P:microtubule-based movement"/>
    <property type="evidence" value="ECO:0007669"/>
    <property type="project" value="InterPro"/>
</dbReference>
<feature type="domain" description="DEAD-box RNA helicase Q" evidence="20">
    <location>
        <begin position="239"/>
        <end position="267"/>
    </location>
</feature>
<feature type="binding site" evidence="13">
    <location>
        <begin position="960"/>
        <end position="967"/>
    </location>
    <ligand>
        <name>ATP</name>
        <dbReference type="ChEBI" id="CHEBI:30616"/>
    </ligand>
</feature>
<keyword evidence="8" id="KW-0347">Helicase</keyword>
<feature type="compositionally biased region" description="Polar residues" evidence="16">
    <location>
        <begin position="677"/>
        <end position="710"/>
    </location>
</feature>
<dbReference type="CDD" id="cd01365">
    <property type="entry name" value="KISc_KIF1A_KIF1B"/>
    <property type="match status" value="1"/>
</dbReference>
<dbReference type="InterPro" id="IPR014001">
    <property type="entry name" value="Helicase_ATP-bd"/>
</dbReference>
<comment type="similarity">
    <text evidence="13">Belongs to the TRAFAC class myosin-kinesin ATPase superfamily. Kinesin family.</text>
</comment>
<feature type="region of interest" description="Disordered" evidence="16">
    <location>
        <begin position="622"/>
        <end position="736"/>
    </location>
</feature>
<gene>
    <name evidence="21" type="ORF">QTP70_017163</name>
</gene>
<keyword evidence="11 13" id="KW-0505">Motor protein</keyword>
<dbReference type="PROSITE" id="PS51195">
    <property type="entry name" value="Q_MOTIF"/>
    <property type="match status" value="1"/>
</dbReference>
<dbReference type="PROSITE" id="PS51192">
    <property type="entry name" value="HELICASE_ATP_BIND_1"/>
    <property type="match status" value="1"/>
</dbReference>
<dbReference type="SMART" id="SM00129">
    <property type="entry name" value="KISc"/>
    <property type="match status" value="1"/>
</dbReference>
<evidence type="ECO:0000256" key="6">
    <source>
        <dbReference type="ARBA" id="ARBA00022741"/>
    </source>
</evidence>
<evidence type="ECO:0000256" key="4">
    <source>
        <dbReference type="ARBA" id="ARBA00022490"/>
    </source>
</evidence>
<dbReference type="FunFam" id="2.60.200.20:FF:000020">
    <property type="entry name" value="Kinesin family member 14"/>
    <property type="match status" value="1"/>
</dbReference>
<dbReference type="Pfam" id="PF04438">
    <property type="entry name" value="zf-HIT"/>
    <property type="match status" value="1"/>
</dbReference>
<dbReference type="InterPro" id="IPR032405">
    <property type="entry name" value="Kinesin_assoc"/>
</dbReference>
<feature type="short sequence motif" description="Q motif" evidence="14">
    <location>
        <begin position="239"/>
        <end position="267"/>
    </location>
</feature>
<evidence type="ECO:0000256" key="8">
    <source>
        <dbReference type="ARBA" id="ARBA00022806"/>
    </source>
</evidence>
<dbReference type="InterPro" id="IPR001752">
    <property type="entry name" value="Kinesin_motor_dom"/>
</dbReference>
<feature type="domain" description="Helicase C-terminal" evidence="19">
    <location>
        <begin position="456"/>
        <end position="627"/>
    </location>
</feature>
<dbReference type="GO" id="GO:0003724">
    <property type="term" value="F:RNA helicase activity"/>
    <property type="evidence" value="ECO:0007669"/>
    <property type="project" value="UniProtKB-EC"/>
</dbReference>
<dbReference type="Pfam" id="PF23313">
    <property type="entry name" value="4HB_KIF14"/>
    <property type="match status" value="1"/>
</dbReference>
<keyword evidence="4" id="KW-0963">Cytoplasm</keyword>
<reference evidence="21" key="1">
    <citation type="submission" date="2023-06" db="EMBL/GenBank/DDBJ databases">
        <title>Male Hemibagrus guttatus genome.</title>
        <authorList>
            <person name="Bian C."/>
        </authorList>
    </citation>
    <scope>NUCLEOTIDE SEQUENCE</scope>
    <source>
        <strain evidence="21">Male_cb2023</strain>
        <tissue evidence="21">Muscle</tissue>
    </source>
</reference>
<dbReference type="PROSITE" id="PS00411">
    <property type="entry name" value="KINESIN_MOTOR_1"/>
    <property type="match status" value="1"/>
</dbReference>